<keyword evidence="1" id="KW-0378">Hydrolase</keyword>
<name>A0A4R6NFZ8_9BURK</name>
<organism evidence="3 4">
    <name type="scientific">Roseateles asaccharophilus</name>
    <dbReference type="NCBI Taxonomy" id="582607"/>
    <lineage>
        <taxon>Bacteria</taxon>
        <taxon>Pseudomonadati</taxon>
        <taxon>Pseudomonadota</taxon>
        <taxon>Betaproteobacteria</taxon>
        <taxon>Burkholderiales</taxon>
        <taxon>Sphaerotilaceae</taxon>
        <taxon>Roseateles</taxon>
    </lineage>
</organism>
<dbReference type="InterPro" id="IPR000868">
    <property type="entry name" value="Isochorismatase-like_dom"/>
</dbReference>
<dbReference type="SUPFAM" id="SSF52499">
    <property type="entry name" value="Isochorismatase-like hydrolases"/>
    <property type="match status" value="1"/>
</dbReference>
<dbReference type="GO" id="GO:0016787">
    <property type="term" value="F:hydrolase activity"/>
    <property type="evidence" value="ECO:0007669"/>
    <property type="project" value="UniProtKB-KW"/>
</dbReference>
<dbReference type="Pfam" id="PF00857">
    <property type="entry name" value="Isochorismatase"/>
    <property type="match status" value="1"/>
</dbReference>
<dbReference type="InterPro" id="IPR036380">
    <property type="entry name" value="Isochorismatase-like_sf"/>
</dbReference>
<gene>
    <name evidence="3" type="ORF">DFR39_101668</name>
</gene>
<dbReference type="PANTHER" id="PTHR43540:SF15">
    <property type="entry name" value="BLR5631 PROTEIN"/>
    <property type="match status" value="1"/>
</dbReference>
<dbReference type="InterPro" id="IPR050272">
    <property type="entry name" value="Isochorismatase-like_hydrls"/>
</dbReference>
<evidence type="ECO:0000313" key="3">
    <source>
        <dbReference type="EMBL" id="TDP13194.1"/>
    </source>
</evidence>
<dbReference type="RefSeq" id="WP_133602094.1">
    <property type="nucleotide sequence ID" value="NZ_JAUFPJ010000001.1"/>
</dbReference>
<dbReference type="PANTHER" id="PTHR43540">
    <property type="entry name" value="PEROXYUREIDOACRYLATE/UREIDOACRYLATE AMIDOHYDROLASE-RELATED"/>
    <property type="match status" value="1"/>
</dbReference>
<feature type="domain" description="Isochorismatase-like" evidence="2">
    <location>
        <begin position="5"/>
        <end position="164"/>
    </location>
</feature>
<evidence type="ECO:0000256" key="1">
    <source>
        <dbReference type="ARBA" id="ARBA00022801"/>
    </source>
</evidence>
<evidence type="ECO:0000313" key="4">
    <source>
        <dbReference type="Proteomes" id="UP000295357"/>
    </source>
</evidence>
<dbReference type="OrthoDB" id="5360912at2"/>
<dbReference type="AlphaFoldDB" id="A0A4R6NFZ8"/>
<proteinExistence type="predicted"/>
<sequence>MNRPALIVIDLQNDYFPGGAFPLHQPDETLASVLEAMRRARQQGMPVIHVQHIADGSKGISPFFNAGTHGVAIHADVLAAVPEAPVVIKHFADSFEQTTLHETLQQLQVNELLLCGMMTQNCVTHTALSRRADLYRQVTVLSDACTTVSPMLHAIALNALSTRVRLATVAEALPGAPEAR</sequence>
<dbReference type="Proteomes" id="UP000295357">
    <property type="component" value="Unassembled WGS sequence"/>
</dbReference>
<comment type="caution">
    <text evidence="3">The sequence shown here is derived from an EMBL/GenBank/DDBJ whole genome shotgun (WGS) entry which is preliminary data.</text>
</comment>
<protein>
    <submittedName>
        <fullName evidence="3">Nicotinamidase-related amidase</fullName>
    </submittedName>
</protein>
<reference evidence="3 4" key="1">
    <citation type="submission" date="2019-03" db="EMBL/GenBank/DDBJ databases">
        <title>Genomic Encyclopedia of Type Strains, Phase IV (KMG-IV): sequencing the most valuable type-strain genomes for metagenomic binning, comparative biology and taxonomic classification.</title>
        <authorList>
            <person name="Goeker M."/>
        </authorList>
    </citation>
    <scope>NUCLEOTIDE SEQUENCE [LARGE SCALE GENOMIC DNA]</scope>
    <source>
        <strain evidence="3 4">DSM 25082</strain>
    </source>
</reference>
<accession>A0A4R6NFZ8</accession>
<dbReference type="CDD" id="cd01014">
    <property type="entry name" value="nicotinamidase_related"/>
    <property type="match status" value="1"/>
</dbReference>
<evidence type="ECO:0000259" key="2">
    <source>
        <dbReference type="Pfam" id="PF00857"/>
    </source>
</evidence>
<dbReference type="Gene3D" id="3.40.50.850">
    <property type="entry name" value="Isochorismatase-like"/>
    <property type="match status" value="1"/>
</dbReference>
<keyword evidence="4" id="KW-1185">Reference proteome</keyword>
<dbReference type="EMBL" id="SNXE01000001">
    <property type="protein sequence ID" value="TDP13194.1"/>
    <property type="molecule type" value="Genomic_DNA"/>
</dbReference>